<evidence type="ECO:0000256" key="1">
    <source>
        <dbReference type="ARBA" id="ARBA00022450"/>
    </source>
</evidence>
<dbReference type="GO" id="GO:0006633">
    <property type="term" value="P:fatty acid biosynthetic process"/>
    <property type="evidence" value="ECO:0007669"/>
    <property type="project" value="TreeGrafter"/>
</dbReference>
<evidence type="ECO:0000313" key="5">
    <source>
        <dbReference type="EMBL" id="NGO73657.1"/>
    </source>
</evidence>
<dbReference type="SUPFAM" id="SSF55048">
    <property type="entry name" value="Probable ACP-binding domain of malonyl-CoA ACP transacylase"/>
    <property type="match status" value="1"/>
</dbReference>
<feature type="region of interest" description="Disordered" evidence="3">
    <location>
        <begin position="144"/>
        <end position="171"/>
    </location>
</feature>
<reference evidence="5 6" key="1">
    <citation type="submission" date="2020-02" db="EMBL/GenBank/DDBJ databases">
        <title>Whole-genome analyses of novel actinobacteria.</title>
        <authorList>
            <person name="Sahin N."/>
            <person name="Tatar D."/>
        </authorList>
    </citation>
    <scope>NUCLEOTIDE SEQUENCE [LARGE SCALE GENOMIC DNA]</scope>
    <source>
        <strain evidence="5 6">SB3404</strain>
    </source>
</reference>
<dbReference type="Pfam" id="PF00698">
    <property type="entry name" value="Acyl_transf_1"/>
    <property type="match status" value="1"/>
</dbReference>
<sequence>MVLAVGSREDGGQPGRVQVVRVRRQVHQPAPLRRILQRGHGAQPPQLGVERGVQRLGRTGPDRAPARAPQGGVDTGVRQRLEQGERRSQSGRHGGQRRVLVQGQQGQDTAGGFIFREPAPQQRGELVPVGLLPHLDVAYRGASRAHGPDAGVQPVAGAARGPDDQPAAGEGVTGALSLEDGAKVVAVRSKALRRLAGGGAMASLGAGRERAEELAARAEGVGVAAVNGPSSTVVTGPPEQVRAVVADAERAGLRARLVEVDYASHSPQVDLIAGELTRALAGVAPAASSVAFCSTVTADTVETTGLDGGYWVANLREPVRFEESVQALLAAGHRVFIEVGPHPVLTWGMQECFEEAGVDAVTIPTLRRGQGGRAQLAHALAQAHTAGVPLDWSPWY</sequence>
<keyword evidence="6" id="KW-1185">Reference proteome</keyword>
<feature type="non-terminal residue" evidence="5">
    <location>
        <position position="396"/>
    </location>
</feature>
<evidence type="ECO:0000259" key="4">
    <source>
        <dbReference type="SMART" id="SM00827"/>
    </source>
</evidence>
<comment type="caution">
    <text evidence="5">The sequence shown here is derived from an EMBL/GenBank/DDBJ whole genome shotgun (WGS) entry which is preliminary data.</text>
</comment>
<feature type="domain" description="Malonyl-CoA:ACP transacylase (MAT)" evidence="4">
    <location>
        <begin position="114"/>
        <end position="370"/>
    </location>
</feature>
<dbReference type="InterPro" id="IPR014043">
    <property type="entry name" value="Acyl_transferase_dom"/>
</dbReference>
<dbReference type="InterPro" id="IPR001227">
    <property type="entry name" value="Ac_transferase_dom_sf"/>
</dbReference>
<gene>
    <name evidence="5" type="ORF">G5C65_36100</name>
</gene>
<dbReference type="Proteomes" id="UP000477722">
    <property type="component" value="Unassembled WGS sequence"/>
</dbReference>
<protein>
    <submittedName>
        <fullName evidence="5">Acyltransferase domain-containing protein</fullName>
    </submittedName>
</protein>
<feature type="compositionally biased region" description="Low complexity" evidence="3">
    <location>
        <begin position="97"/>
        <end position="107"/>
    </location>
</feature>
<proteinExistence type="predicted"/>
<dbReference type="Gene3D" id="3.30.70.3290">
    <property type="match status" value="1"/>
</dbReference>
<evidence type="ECO:0000256" key="3">
    <source>
        <dbReference type="SAM" id="MobiDB-lite"/>
    </source>
</evidence>
<organism evidence="5 6">
    <name type="scientific">Streptomyces boncukensis</name>
    <dbReference type="NCBI Taxonomy" id="2711219"/>
    <lineage>
        <taxon>Bacteria</taxon>
        <taxon>Bacillati</taxon>
        <taxon>Actinomycetota</taxon>
        <taxon>Actinomycetes</taxon>
        <taxon>Kitasatosporales</taxon>
        <taxon>Streptomycetaceae</taxon>
        <taxon>Streptomyces</taxon>
    </lineage>
</organism>
<evidence type="ECO:0000256" key="2">
    <source>
        <dbReference type="ARBA" id="ARBA00022553"/>
    </source>
</evidence>
<dbReference type="SUPFAM" id="SSF52151">
    <property type="entry name" value="FabD/lysophospholipase-like"/>
    <property type="match status" value="1"/>
</dbReference>
<evidence type="ECO:0000313" key="6">
    <source>
        <dbReference type="Proteomes" id="UP000477722"/>
    </source>
</evidence>
<dbReference type="PANTHER" id="PTHR43775">
    <property type="entry name" value="FATTY ACID SYNTHASE"/>
    <property type="match status" value="1"/>
</dbReference>
<feature type="region of interest" description="Disordered" evidence="3">
    <location>
        <begin position="24"/>
        <end position="114"/>
    </location>
</feature>
<keyword evidence="2" id="KW-0597">Phosphoprotein</keyword>
<dbReference type="SMART" id="SM00827">
    <property type="entry name" value="PKS_AT"/>
    <property type="match status" value="1"/>
</dbReference>
<dbReference type="GO" id="GO:0004312">
    <property type="term" value="F:fatty acid synthase activity"/>
    <property type="evidence" value="ECO:0007669"/>
    <property type="project" value="TreeGrafter"/>
</dbReference>
<keyword evidence="5" id="KW-0012">Acyltransferase</keyword>
<dbReference type="InterPro" id="IPR016035">
    <property type="entry name" value="Acyl_Trfase/lysoPLipase"/>
</dbReference>
<dbReference type="Gene3D" id="3.40.366.10">
    <property type="entry name" value="Malonyl-Coenzyme A Acyl Carrier Protein, domain 2"/>
    <property type="match status" value="1"/>
</dbReference>
<keyword evidence="1" id="KW-0596">Phosphopantetheine</keyword>
<keyword evidence="5" id="KW-0808">Transferase</keyword>
<dbReference type="EMBL" id="JAAKZZ010000828">
    <property type="protein sequence ID" value="NGO73657.1"/>
    <property type="molecule type" value="Genomic_DNA"/>
</dbReference>
<dbReference type="InterPro" id="IPR016036">
    <property type="entry name" value="Malonyl_transacylase_ACP-bd"/>
</dbReference>
<dbReference type="AlphaFoldDB" id="A0A6G4X9Z2"/>
<dbReference type="PANTHER" id="PTHR43775:SF37">
    <property type="entry name" value="SI:DKEY-61P9.11"/>
    <property type="match status" value="1"/>
</dbReference>
<feature type="compositionally biased region" description="Basic and acidic residues" evidence="3">
    <location>
        <begin position="77"/>
        <end position="88"/>
    </location>
</feature>
<name>A0A6G4X9Z2_9ACTN</name>
<accession>A0A6G4X9Z2</accession>
<dbReference type="InterPro" id="IPR050091">
    <property type="entry name" value="PKS_NRPS_Biosynth_Enz"/>
</dbReference>